<dbReference type="Pfam" id="PF01261">
    <property type="entry name" value="AP_endonuc_2"/>
    <property type="match status" value="1"/>
</dbReference>
<accession>A0ABT9Y6V4</accession>
<evidence type="ECO:0000313" key="3">
    <source>
        <dbReference type="Proteomes" id="UP001239167"/>
    </source>
</evidence>
<dbReference type="InterPro" id="IPR036237">
    <property type="entry name" value="Xyl_isomerase-like_sf"/>
</dbReference>
<feature type="domain" description="Xylose isomerase-like TIM barrel" evidence="1">
    <location>
        <begin position="147"/>
        <end position="289"/>
    </location>
</feature>
<evidence type="ECO:0000313" key="2">
    <source>
        <dbReference type="EMBL" id="MDQ0203542.1"/>
    </source>
</evidence>
<dbReference type="SUPFAM" id="SSF51658">
    <property type="entry name" value="Xylose isomerase-like"/>
    <property type="match status" value="1"/>
</dbReference>
<dbReference type="Proteomes" id="UP001239167">
    <property type="component" value="Unassembled WGS sequence"/>
</dbReference>
<name>A0ABT9Y6V4_9FIRM</name>
<evidence type="ECO:0000259" key="1">
    <source>
        <dbReference type="Pfam" id="PF01261"/>
    </source>
</evidence>
<dbReference type="Gene3D" id="3.20.20.150">
    <property type="entry name" value="Divalent-metal-dependent TIM barrel enzymes"/>
    <property type="match status" value="1"/>
</dbReference>
<proteinExistence type="predicted"/>
<organism evidence="2 3">
    <name type="scientific">Pectinatus haikarae</name>
    <dbReference type="NCBI Taxonomy" id="349096"/>
    <lineage>
        <taxon>Bacteria</taxon>
        <taxon>Bacillati</taxon>
        <taxon>Bacillota</taxon>
        <taxon>Negativicutes</taxon>
        <taxon>Selenomonadales</taxon>
        <taxon>Selenomonadaceae</taxon>
        <taxon>Pectinatus</taxon>
    </lineage>
</organism>
<comment type="caution">
    <text evidence="2">The sequence shown here is derived from an EMBL/GenBank/DDBJ whole genome shotgun (WGS) entry which is preliminary data.</text>
</comment>
<sequence length="336" mass="38608">MLYNGSVIIMKNLLNYCVIKWYENDLAARNIRLEEYLRRYGLDGIEQLIYGTHIPIPDYSKSTVGVHLAYWPYWLDFWRGNITVVEGQFKNKQEKLRYFGGAVNKSEWLSVIRKNIKIALRQSPEYLVWHVAECRPAEMYTFSFSYNDDEVLEAAAEVFNCIDECIPDDVSVFFENLWWPGLRLLDKKSVCRFFSLIKKKNVGIMLDTGHLLNTDSKIENEKQAVEYIASRISALGAEAGRIKGVHLNCSLSGKYQQSFGHCAPQCMDPHILLKHVVAIDQHMPFTHTGIKRILKMIKPDYLVNELNYKNFSQLDILLAKQLTACGLSGSGEKYSG</sequence>
<protein>
    <recommendedName>
        <fullName evidence="1">Xylose isomerase-like TIM barrel domain-containing protein</fullName>
    </recommendedName>
</protein>
<keyword evidence="3" id="KW-1185">Reference proteome</keyword>
<gene>
    <name evidence="2" type="ORF">J2S01_001258</name>
</gene>
<reference evidence="2 3" key="1">
    <citation type="submission" date="2023-07" db="EMBL/GenBank/DDBJ databases">
        <title>Genomic Encyclopedia of Type Strains, Phase IV (KMG-IV): sequencing the most valuable type-strain genomes for metagenomic binning, comparative biology and taxonomic classification.</title>
        <authorList>
            <person name="Goeker M."/>
        </authorList>
    </citation>
    <scope>NUCLEOTIDE SEQUENCE [LARGE SCALE GENOMIC DNA]</scope>
    <source>
        <strain evidence="2 3">DSM 16980</strain>
    </source>
</reference>
<dbReference type="InterPro" id="IPR013022">
    <property type="entry name" value="Xyl_isomerase-like_TIM-brl"/>
</dbReference>
<dbReference type="EMBL" id="JAUSUE010000007">
    <property type="protein sequence ID" value="MDQ0203542.1"/>
    <property type="molecule type" value="Genomic_DNA"/>
</dbReference>